<reference evidence="3" key="1">
    <citation type="submission" date="2021-03" db="EMBL/GenBank/DDBJ databases">
        <title>Evolutionary innovations through gain and loss of genes in the ectomycorrhizal Boletales.</title>
        <authorList>
            <person name="Wu G."/>
            <person name="Miyauchi S."/>
            <person name="Morin E."/>
            <person name="Yang Z.-L."/>
            <person name="Xu J."/>
            <person name="Martin F.M."/>
        </authorList>
    </citation>
    <scope>NUCLEOTIDE SEQUENCE</scope>
    <source>
        <strain evidence="3">BR01</strain>
    </source>
</reference>
<organism evidence="3 4">
    <name type="scientific">Boletus reticuloceps</name>
    <dbReference type="NCBI Taxonomy" id="495285"/>
    <lineage>
        <taxon>Eukaryota</taxon>
        <taxon>Fungi</taxon>
        <taxon>Dikarya</taxon>
        <taxon>Basidiomycota</taxon>
        <taxon>Agaricomycotina</taxon>
        <taxon>Agaricomycetes</taxon>
        <taxon>Agaricomycetidae</taxon>
        <taxon>Boletales</taxon>
        <taxon>Boletineae</taxon>
        <taxon>Boletaceae</taxon>
        <taxon>Boletoideae</taxon>
        <taxon>Boletus</taxon>
    </lineage>
</organism>
<protein>
    <recommendedName>
        <fullName evidence="2">RING-type domain-containing protein</fullName>
    </recommendedName>
</protein>
<dbReference type="SUPFAM" id="SSF57850">
    <property type="entry name" value="RING/U-box"/>
    <property type="match status" value="1"/>
</dbReference>
<keyword evidence="1" id="KW-0863">Zinc-finger</keyword>
<dbReference type="GO" id="GO:0008270">
    <property type="term" value="F:zinc ion binding"/>
    <property type="evidence" value="ECO:0007669"/>
    <property type="project" value="UniProtKB-KW"/>
</dbReference>
<evidence type="ECO:0000313" key="4">
    <source>
        <dbReference type="Proteomes" id="UP000683000"/>
    </source>
</evidence>
<name>A0A8I2YE78_9AGAM</name>
<dbReference type="Pfam" id="PF13923">
    <property type="entry name" value="zf-C3HC4_2"/>
    <property type="match status" value="1"/>
</dbReference>
<evidence type="ECO:0000256" key="1">
    <source>
        <dbReference type="PROSITE-ProRule" id="PRU00175"/>
    </source>
</evidence>
<keyword evidence="4" id="KW-1185">Reference proteome</keyword>
<keyword evidence="1" id="KW-0479">Metal-binding</keyword>
<evidence type="ECO:0000259" key="2">
    <source>
        <dbReference type="PROSITE" id="PS50089"/>
    </source>
</evidence>
<comment type="caution">
    <text evidence="3">The sequence shown here is derived from an EMBL/GenBank/DDBJ whole genome shotgun (WGS) entry which is preliminary data.</text>
</comment>
<dbReference type="SMART" id="SM00184">
    <property type="entry name" value="RING"/>
    <property type="match status" value="1"/>
</dbReference>
<dbReference type="InterPro" id="IPR013083">
    <property type="entry name" value="Znf_RING/FYVE/PHD"/>
</dbReference>
<dbReference type="PANTHER" id="PTHR23327">
    <property type="entry name" value="RING FINGER PROTEIN 127"/>
    <property type="match status" value="1"/>
</dbReference>
<dbReference type="EMBL" id="JAGFBS010000054">
    <property type="protein sequence ID" value="KAG6370275.1"/>
    <property type="molecule type" value="Genomic_DNA"/>
</dbReference>
<keyword evidence="1" id="KW-0862">Zinc</keyword>
<dbReference type="AlphaFoldDB" id="A0A8I2YE78"/>
<proteinExistence type="predicted"/>
<dbReference type="Gene3D" id="3.30.40.10">
    <property type="entry name" value="Zinc/RING finger domain, C3HC4 (zinc finger)"/>
    <property type="match status" value="1"/>
</dbReference>
<dbReference type="OrthoDB" id="264917at2759"/>
<evidence type="ECO:0000313" key="3">
    <source>
        <dbReference type="EMBL" id="KAG6370275.1"/>
    </source>
</evidence>
<gene>
    <name evidence="3" type="ORF">JVT61DRAFT_12224</name>
</gene>
<sequence>MEVRMWREHSDNLEERMFRAEAARDEALGREERAQWMRIAAEKRPRDSEAENVVLMKQKDAAQTGEGLRLTQENFRLVGRVEEMIRMLKDLYECVVCFSVMEVPLTTRCGHTVCAECGIRTWLQEALKAPRHRDGLGLSKTRCPMCRQPYPRIATMVIRGHRGHSTVERCPSSLPFIHNVNVDAAISDIHQNLQTVVQKLQEEMPEDDQVKEWAGKYANMDAIEIRGHFERTERRQGMWKTFKVTFSKETGRTIFENAGLLDSQWRQAMENREFRESFQ</sequence>
<dbReference type="Proteomes" id="UP000683000">
    <property type="component" value="Unassembled WGS sequence"/>
</dbReference>
<feature type="domain" description="RING-type" evidence="2">
    <location>
        <begin position="94"/>
        <end position="147"/>
    </location>
</feature>
<dbReference type="PROSITE" id="PS50089">
    <property type="entry name" value="ZF_RING_2"/>
    <property type="match status" value="1"/>
</dbReference>
<accession>A0A8I2YE78</accession>
<dbReference type="InterPro" id="IPR001841">
    <property type="entry name" value="Znf_RING"/>
</dbReference>